<protein>
    <submittedName>
        <fullName evidence="1">Uncharacterized protein</fullName>
    </submittedName>
</protein>
<organism evidence="1 2">
    <name type="scientific">Stylosanthes scabra</name>
    <dbReference type="NCBI Taxonomy" id="79078"/>
    <lineage>
        <taxon>Eukaryota</taxon>
        <taxon>Viridiplantae</taxon>
        <taxon>Streptophyta</taxon>
        <taxon>Embryophyta</taxon>
        <taxon>Tracheophyta</taxon>
        <taxon>Spermatophyta</taxon>
        <taxon>Magnoliopsida</taxon>
        <taxon>eudicotyledons</taxon>
        <taxon>Gunneridae</taxon>
        <taxon>Pentapetalae</taxon>
        <taxon>rosids</taxon>
        <taxon>fabids</taxon>
        <taxon>Fabales</taxon>
        <taxon>Fabaceae</taxon>
        <taxon>Papilionoideae</taxon>
        <taxon>50 kb inversion clade</taxon>
        <taxon>dalbergioids sensu lato</taxon>
        <taxon>Dalbergieae</taxon>
        <taxon>Pterocarpus clade</taxon>
        <taxon>Stylosanthes</taxon>
    </lineage>
</organism>
<reference evidence="1 2" key="1">
    <citation type="journal article" date="2023" name="Plants (Basel)">
        <title>Bridging the Gap: Combining Genomics and Transcriptomics Approaches to Understand Stylosanthes scabra, an Orphan Legume from the Brazilian Caatinga.</title>
        <authorList>
            <person name="Ferreira-Neto J.R.C."/>
            <person name="da Silva M.D."/>
            <person name="Binneck E."/>
            <person name="de Melo N.F."/>
            <person name="da Silva R.H."/>
            <person name="de Melo A.L.T.M."/>
            <person name="Pandolfi V."/>
            <person name="Bustamante F.O."/>
            <person name="Brasileiro-Vidal A.C."/>
            <person name="Benko-Iseppon A.M."/>
        </authorList>
    </citation>
    <scope>NUCLEOTIDE SEQUENCE [LARGE SCALE GENOMIC DNA]</scope>
    <source>
        <tissue evidence="1">Leaves</tissue>
    </source>
</reference>
<keyword evidence="2" id="KW-1185">Reference proteome</keyword>
<proteinExistence type="predicted"/>
<accession>A0ABU6RSW0</accession>
<feature type="non-terminal residue" evidence="1">
    <location>
        <position position="1"/>
    </location>
</feature>
<evidence type="ECO:0000313" key="1">
    <source>
        <dbReference type="EMBL" id="MED6126965.1"/>
    </source>
</evidence>
<gene>
    <name evidence="1" type="ORF">PIB30_083593</name>
</gene>
<dbReference type="EMBL" id="JASCZI010031535">
    <property type="protein sequence ID" value="MED6126965.1"/>
    <property type="molecule type" value="Genomic_DNA"/>
</dbReference>
<dbReference type="Proteomes" id="UP001341840">
    <property type="component" value="Unassembled WGS sequence"/>
</dbReference>
<name>A0ABU6RSW0_9FABA</name>
<sequence>QWFHYQHPNTIAKLLHQQPPPRSHHLFSRPSNIDIHLLQIWTPTPSKQFQPLTNAEWWSMRAPKLRQVVASSTPFRCFKHRARVRSMLKPERQNRPLYATSTAVPS</sequence>
<evidence type="ECO:0000313" key="2">
    <source>
        <dbReference type="Proteomes" id="UP001341840"/>
    </source>
</evidence>
<comment type="caution">
    <text evidence="1">The sequence shown here is derived from an EMBL/GenBank/DDBJ whole genome shotgun (WGS) entry which is preliminary data.</text>
</comment>